<dbReference type="AlphaFoldDB" id="A0A1L9S3U3"/>
<accession>A0A1L9S3U3</accession>
<organism evidence="1 2">
    <name type="scientific">Aspergillus wentii DTO 134E9</name>
    <dbReference type="NCBI Taxonomy" id="1073089"/>
    <lineage>
        <taxon>Eukaryota</taxon>
        <taxon>Fungi</taxon>
        <taxon>Dikarya</taxon>
        <taxon>Ascomycota</taxon>
        <taxon>Pezizomycotina</taxon>
        <taxon>Eurotiomycetes</taxon>
        <taxon>Eurotiomycetidae</taxon>
        <taxon>Eurotiales</taxon>
        <taxon>Aspergillaceae</taxon>
        <taxon>Aspergillus</taxon>
        <taxon>Aspergillus subgen. Cremei</taxon>
    </lineage>
</organism>
<dbReference type="VEuPathDB" id="FungiDB:ASPWEDRAFT_35448"/>
<dbReference type="RefSeq" id="XP_040695512.1">
    <property type="nucleotide sequence ID" value="XM_040834232.1"/>
</dbReference>
<evidence type="ECO:0000313" key="2">
    <source>
        <dbReference type="Proteomes" id="UP000184383"/>
    </source>
</evidence>
<reference evidence="2" key="1">
    <citation type="journal article" date="2017" name="Genome Biol.">
        <title>Comparative genomics reveals high biological diversity and specific adaptations in the industrially and medically important fungal genus Aspergillus.</title>
        <authorList>
            <person name="de Vries R.P."/>
            <person name="Riley R."/>
            <person name="Wiebenga A."/>
            <person name="Aguilar-Osorio G."/>
            <person name="Amillis S."/>
            <person name="Uchima C.A."/>
            <person name="Anderluh G."/>
            <person name="Asadollahi M."/>
            <person name="Askin M."/>
            <person name="Barry K."/>
            <person name="Battaglia E."/>
            <person name="Bayram O."/>
            <person name="Benocci T."/>
            <person name="Braus-Stromeyer S.A."/>
            <person name="Caldana C."/>
            <person name="Canovas D."/>
            <person name="Cerqueira G.C."/>
            <person name="Chen F."/>
            <person name="Chen W."/>
            <person name="Choi C."/>
            <person name="Clum A."/>
            <person name="Dos Santos R.A."/>
            <person name="Damasio A.R."/>
            <person name="Diallinas G."/>
            <person name="Emri T."/>
            <person name="Fekete E."/>
            <person name="Flipphi M."/>
            <person name="Freyberg S."/>
            <person name="Gallo A."/>
            <person name="Gournas C."/>
            <person name="Habgood R."/>
            <person name="Hainaut M."/>
            <person name="Harispe M.L."/>
            <person name="Henrissat B."/>
            <person name="Hilden K.S."/>
            <person name="Hope R."/>
            <person name="Hossain A."/>
            <person name="Karabika E."/>
            <person name="Karaffa L."/>
            <person name="Karanyi Z."/>
            <person name="Krasevec N."/>
            <person name="Kuo A."/>
            <person name="Kusch H."/>
            <person name="LaButti K."/>
            <person name="Lagendijk E.L."/>
            <person name="Lapidus A."/>
            <person name="Levasseur A."/>
            <person name="Lindquist E."/>
            <person name="Lipzen A."/>
            <person name="Logrieco A.F."/>
            <person name="MacCabe A."/>
            <person name="Maekelae M.R."/>
            <person name="Malavazi I."/>
            <person name="Melin P."/>
            <person name="Meyer V."/>
            <person name="Mielnichuk N."/>
            <person name="Miskei M."/>
            <person name="Molnar A.P."/>
            <person name="Mule G."/>
            <person name="Ngan C.Y."/>
            <person name="Orejas M."/>
            <person name="Orosz E."/>
            <person name="Ouedraogo J.P."/>
            <person name="Overkamp K.M."/>
            <person name="Park H.-S."/>
            <person name="Perrone G."/>
            <person name="Piumi F."/>
            <person name="Punt P.J."/>
            <person name="Ram A.F."/>
            <person name="Ramon A."/>
            <person name="Rauscher S."/>
            <person name="Record E."/>
            <person name="Riano-Pachon D.M."/>
            <person name="Robert V."/>
            <person name="Roehrig J."/>
            <person name="Ruller R."/>
            <person name="Salamov A."/>
            <person name="Salih N.S."/>
            <person name="Samson R.A."/>
            <person name="Sandor E."/>
            <person name="Sanguinetti M."/>
            <person name="Schuetze T."/>
            <person name="Sepcic K."/>
            <person name="Shelest E."/>
            <person name="Sherlock G."/>
            <person name="Sophianopoulou V."/>
            <person name="Squina F.M."/>
            <person name="Sun H."/>
            <person name="Susca A."/>
            <person name="Todd R.B."/>
            <person name="Tsang A."/>
            <person name="Unkles S.E."/>
            <person name="van de Wiele N."/>
            <person name="van Rossen-Uffink D."/>
            <person name="Oliveira J.V."/>
            <person name="Vesth T.C."/>
            <person name="Visser J."/>
            <person name="Yu J.-H."/>
            <person name="Zhou M."/>
            <person name="Andersen M.R."/>
            <person name="Archer D.B."/>
            <person name="Baker S.E."/>
            <person name="Benoit I."/>
            <person name="Brakhage A.A."/>
            <person name="Braus G.H."/>
            <person name="Fischer R."/>
            <person name="Frisvad J.C."/>
            <person name="Goldman G.H."/>
            <person name="Houbraken J."/>
            <person name="Oakley B."/>
            <person name="Pocsi I."/>
            <person name="Scazzocchio C."/>
            <person name="Seiboth B."/>
            <person name="vanKuyk P.A."/>
            <person name="Wortman J."/>
            <person name="Dyer P.S."/>
            <person name="Grigoriev I.V."/>
        </authorList>
    </citation>
    <scope>NUCLEOTIDE SEQUENCE [LARGE SCALE GENOMIC DNA]</scope>
    <source>
        <strain evidence="2">DTO 134E9</strain>
    </source>
</reference>
<keyword evidence="2" id="KW-1185">Reference proteome</keyword>
<name>A0A1L9S3U3_ASPWE</name>
<dbReference type="Proteomes" id="UP000184383">
    <property type="component" value="Unassembled WGS sequence"/>
</dbReference>
<evidence type="ECO:0000313" key="1">
    <source>
        <dbReference type="EMBL" id="OJJ41836.1"/>
    </source>
</evidence>
<sequence>MPMITNFVYIIGMRQLPEEWIVDQAIYVSPGHVECLCHIPYDTSKRMHRDWFVSR</sequence>
<protein>
    <submittedName>
        <fullName evidence="1">Uncharacterized protein</fullName>
    </submittedName>
</protein>
<proteinExistence type="predicted"/>
<dbReference type="EMBL" id="KV878209">
    <property type="protein sequence ID" value="OJJ41836.1"/>
    <property type="molecule type" value="Genomic_DNA"/>
</dbReference>
<gene>
    <name evidence="1" type="ORF">ASPWEDRAFT_35448</name>
</gene>
<dbReference type="GeneID" id="63750080"/>